<evidence type="ECO:0000256" key="2">
    <source>
        <dbReference type="PROSITE-ProRule" id="PRU00335"/>
    </source>
</evidence>
<keyword evidence="5" id="KW-1185">Reference proteome</keyword>
<dbReference type="PROSITE" id="PS50977">
    <property type="entry name" value="HTH_TETR_2"/>
    <property type="match status" value="1"/>
</dbReference>
<dbReference type="Gene3D" id="1.10.10.60">
    <property type="entry name" value="Homeodomain-like"/>
    <property type="match status" value="1"/>
</dbReference>
<dbReference type="Proteomes" id="UP000199632">
    <property type="component" value="Unassembled WGS sequence"/>
</dbReference>
<evidence type="ECO:0000259" key="3">
    <source>
        <dbReference type="PROSITE" id="PS50977"/>
    </source>
</evidence>
<dbReference type="InterPro" id="IPR050109">
    <property type="entry name" value="HTH-type_TetR-like_transc_reg"/>
</dbReference>
<feature type="DNA-binding region" description="H-T-H motif" evidence="2">
    <location>
        <begin position="40"/>
        <end position="59"/>
    </location>
</feature>
<dbReference type="PANTHER" id="PTHR30055">
    <property type="entry name" value="HTH-TYPE TRANSCRIPTIONAL REGULATOR RUTR"/>
    <property type="match status" value="1"/>
</dbReference>
<dbReference type="EMBL" id="FNQB01000004">
    <property type="protein sequence ID" value="SDZ60319.1"/>
    <property type="molecule type" value="Genomic_DNA"/>
</dbReference>
<feature type="domain" description="HTH tetR-type" evidence="3">
    <location>
        <begin position="16"/>
        <end position="77"/>
    </location>
</feature>
<dbReference type="GO" id="GO:0000976">
    <property type="term" value="F:transcription cis-regulatory region binding"/>
    <property type="evidence" value="ECO:0007669"/>
    <property type="project" value="TreeGrafter"/>
</dbReference>
<dbReference type="RefSeq" id="WP_090801607.1">
    <property type="nucleotide sequence ID" value="NZ_BOND01000005.1"/>
</dbReference>
<dbReference type="Pfam" id="PF00440">
    <property type="entry name" value="TetR_N"/>
    <property type="match status" value="1"/>
</dbReference>
<dbReference type="STRING" id="137265.SAMN05421684_7026"/>
<keyword evidence="1 2" id="KW-0238">DNA-binding</keyword>
<dbReference type="Gene3D" id="1.10.357.10">
    <property type="entry name" value="Tetracycline Repressor, domain 2"/>
    <property type="match status" value="1"/>
</dbReference>
<proteinExistence type="predicted"/>
<dbReference type="GO" id="GO:0003700">
    <property type="term" value="F:DNA-binding transcription factor activity"/>
    <property type="evidence" value="ECO:0007669"/>
    <property type="project" value="TreeGrafter"/>
</dbReference>
<dbReference type="PANTHER" id="PTHR30055:SF184">
    <property type="entry name" value="HTH-TYPE TRANSCRIPTIONAL REGULATOR ETHR"/>
    <property type="match status" value="1"/>
</dbReference>
<evidence type="ECO:0000313" key="4">
    <source>
        <dbReference type="EMBL" id="SDZ60319.1"/>
    </source>
</evidence>
<reference evidence="5" key="1">
    <citation type="submission" date="2016-10" db="EMBL/GenBank/DDBJ databases">
        <authorList>
            <person name="Varghese N."/>
            <person name="Submissions S."/>
        </authorList>
    </citation>
    <scope>NUCLEOTIDE SEQUENCE [LARGE SCALE GENOMIC DNA]</scope>
    <source>
        <strain evidence="5">DSM 44718</strain>
    </source>
</reference>
<dbReference type="InterPro" id="IPR036271">
    <property type="entry name" value="Tet_transcr_reg_TetR-rel_C_sf"/>
</dbReference>
<accession>A0A1H3UF75</accession>
<organism evidence="4 5">
    <name type="scientific">Asanoa ishikariensis</name>
    <dbReference type="NCBI Taxonomy" id="137265"/>
    <lineage>
        <taxon>Bacteria</taxon>
        <taxon>Bacillati</taxon>
        <taxon>Actinomycetota</taxon>
        <taxon>Actinomycetes</taxon>
        <taxon>Micromonosporales</taxon>
        <taxon>Micromonosporaceae</taxon>
        <taxon>Asanoa</taxon>
    </lineage>
</organism>
<protein>
    <submittedName>
        <fullName evidence="4">Transcriptional regulator, TetR family</fullName>
    </submittedName>
</protein>
<dbReference type="OrthoDB" id="7186647at2"/>
<evidence type="ECO:0000313" key="5">
    <source>
        <dbReference type="Proteomes" id="UP000199632"/>
    </source>
</evidence>
<dbReference type="InterPro" id="IPR009057">
    <property type="entry name" value="Homeodomain-like_sf"/>
</dbReference>
<dbReference type="Pfam" id="PF21313">
    <property type="entry name" value="EthR_C"/>
    <property type="match status" value="1"/>
</dbReference>
<dbReference type="InterPro" id="IPR001647">
    <property type="entry name" value="HTH_TetR"/>
</dbReference>
<dbReference type="SUPFAM" id="SSF46689">
    <property type="entry name" value="Homeodomain-like"/>
    <property type="match status" value="1"/>
</dbReference>
<name>A0A1H3UF75_9ACTN</name>
<dbReference type="AlphaFoldDB" id="A0A1H3UF75"/>
<dbReference type="InterPro" id="IPR049397">
    <property type="entry name" value="EthR_C"/>
</dbReference>
<evidence type="ECO:0000256" key="1">
    <source>
        <dbReference type="ARBA" id="ARBA00023125"/>
    </source>
</evidence>
<sequence>MASITRRRAPKVSRPVSAEDEILAATRRILTGGASFTDLGVQQISVEAGVARSTFYAHFRDKTDLLLRLATDMLATSFDVASAWEPTDGLDKLAEDFLRILGVYREHAAVLRAVGEVATYDLTVRDFWSQGLAQFTDRTIAALRAEQAAGRTPADVNLVSAARVIVQGGERAIFDQVTTAPPTDDAAFARELAQTWWYGVYRRPA</sequence>
<gene>
    <name evidence="4" type="ORF">SAMN05421684_7026</name>
</gene>
<dbReference type="SUPFAM" id="SSF48498">
    <property type="entry name" value="Tetracyclin repressor-like, C-terminal domain"/>
    <property type="match status" value="1"/>
</dbReference>